<dbReference type="AlphaFoldDB" id="A0A3Q9JJN9"/>
<organism evidence="1 2">
    <name type="scientific">Entomomonas moraniae</name>
    <dbReference type="NCBI Taxonomy" id="2213226"/>
    <lineage>
        <taxon>Bacteria</taxon>
        <taxon>Pseudomonadati</taxon>
        <taxon>Pseudomonadota</taxon>
        <taxon>Gammaproteobacteria</taxon>
        <taxon>Pseudomonadales</taxon>
        <taxon>Pseudomonadaceae</taxon>
        <taxon>Entomomonas</taxon>
    </lineage>
</organism>
<name>A0A3Q9JJN9_9GAMM</name>
<accession>A0A3Q9JJN9</accession>
<gene>
    <name evidence="1" type="ORF">DM558_10280</name>
</gene>
<dbReference type="Proteomes" id="UP000273143">
    <property type="component" value="Chromosome"/>
</dbReference>
<keyword evidence="2" id="KW-1185">Reference proteome</keyword>
<dbReference type="KEGG" id="emo:DM558_10280"/>
<evidence type="ECO:0000313" key="2">
    <source>
        <dbReference type="Proteomes" id="UP000273143"/>
    </source>
</evidence>
<protein>
    <submittedName>
        <fullName evidence="1">Uncharacterized protein</fullName>
    </submittedName>
</protein>
<proteinExistence type="predicted"/>
<evidence type="ECO:0000313" key="1">
    <source>
        <dbReference type="EMBL" id="AZS51131.1"/>
    </source>
</evidence>
<sequence length="82" mass="8970">MVIIAIIVPNNINKAIFILATSSIHHAPVSKIALPDKNIYTGKLIATKGTPNELSLTLGNTQQARISNRIGNTYKIDDIRNF</sequence>
<reference evidence="2" key="1">
    <citation type="submission" date="2018-06" db="EMBL/GenBank/DDBJ databases">
        <title>Complete genome of Pseudomonas insecticola strain QZS01.</title>
        <authorList>
            <person name="Wang J."/>
            <person name="Su Q."/>
        </authorList>
    </citation>
    <scope>NUCLEOTIDE SEQUENCE [LARGE SCALE GENOMIC DNA]</scope>
    <source>
        <strain evidence="2">QZS01</strain>
    </source>
</reference>
<dbReference type="EMBL" id="CP029822">
    <property type="protein sequence ID" value="AZS51131.1"/>
    <property type="molecule type" value="Genomic_DNA"/>
</dbReference>